<evidence type="ECO:0000256" key="5">
    <source>
        <dbReference type="ARBA" id="ARBA00022679"/>
    </source>
</evidence>
<proteinExistence type="predicted"/>
<comment type="function">
    <text evidence="8">Involved in the transmission of sensory signals from the chemoreceptors to the flagellar motors. CheA is autophosphorylated; it can transfer its phosphate group to either CheB or CheY.</text>
</comment>
<evidence type="ECO:0000256" key="1">
    <source>
        <dbReference type="ARBA" id="ARBA00000085"/>
    </source>
</evidence>
<organism evidence="15 16">
    <name type="scientific">Halorhodospira halophila (strain DSM 244 / SL1)</name>
    <name type="common">Ectothiorhodospira halophila (strain DSM 244 / SL1)</name>
    <dbReference type="NCBI Taxonomy" id="349124"/>
    <lineage>
        <taxon>Bacteria</taxon>
        <taxon>Pseudomonadati</taxon>
        <taxon>Pseudomonadota</taxon>
        <taxon>Gammaproteobacteria</taxon>
        <taxon>Chromatiales</taxon>
        <taxon>Ectothiorhodospiraceae</taxon>
        <taxon>Halorhodospira</taxon>
    </lineage>
</organism>
<dbReference type="SUPFAM" id="SSF52172">
    <property type="entry name" value="CheY-like"/>
    <property type="match status" value="1"/>
</dbReference>
<dbReference type="SMART" id="SM00448">
    <property type="entry name" value="REC"/>
    <property type="match status" value="1"/>
</dbReference>
<dbReference type="SUPFAM" id="SSF47226">
    <property type="entry name" value="Histidine-containing phosphotransfer domain, HPT domain"/>
    <property type="match status" value="1"/>
</dbReference>
<dbReference type="PRINTS" id="PR00344">
    <property type="entry name" value="BCTRLSENSOR"/>
</dbReference>
<dbReference type="OrthoDB" id="5637927at2"/>
<dbReference type="InterPro" id="IPR003594">
    <property type="entry name" value="HATPase_dom"/>
</dbReference>
<evidence type="ECO:0000256" key="2">
    <source>
        <dbReference type="ARBA" id="ARBA00012438"/>
    </source>
</evidence>
<dbReference type="PROSITE" id="PS50110">
    <property type="entry name" value="RESPONSE_REGULATORY"/>
    <property type="match status" value="1"/>
</dbReference>
<feature type="domain" description="Histidine kinase" evidence="12">
    <location>
        <begin position="510"/>
        <end position="690"/>
    </location>
</feature>
<dbReference type="HOGENOM" id="CLU_340340_0_0_6"/>
<dbReference type="GO" id="GO:0000155">
    <property type="term" value="F:phosphorelay sensor kinase activity"/>
    <property type="evidence" value="ECO:0007669"/>
    <property type="project" value="UniProtKB-ARBA"/>
</dbReference>
<keyword evidence="6 15" id="KW-0418">Kinase</keyword>
<dbReference type="STRING" id="349124.Hhal_0934"/>
<keyword evidence="16" id="KW-1185">Reference proteome</keyword>
<evidence type="ECO:0000259" key="13">
    <source>
        <dbReference type="PROSITE" id="PS50110"/>
    </source>
</evidence>
<dbReference type="EC" id="2.7.13.3" evidence="2"/>
<dbReference type="Pfam" id="PF00072">
    <property type="entry name" value="Response_reg"/>
    <property type="match status" value="1"/>
</dbReference>
<protein>
    <recommendedName>
        <fullName evidence="3">Chemotaxis protein CheA</fullName>
        <ecNumber evidence="2">2.7.13.3</ecNumber>
    </recommendedName>
</protein>
<dbReference type="InterPro" id="IPR058661">
    <property type="entry name" value="FimL_2nd"/>
</dbReference>
<dbReference type="FunFam" id="3.30.565.10:FF:000016">
    <property type="entry name" value="Chemotaxis protein CheA, putative"/>
    <property type="match status" value="1"/>
</dbReference>
<keyword evidence="5" id="KW-0808">Transferase</keyword>
<dbReference type="Proteomes" id="UP000000647">
    <property type="component" value="Chromosome"/>
</dbReference>
<dbReference type="Pfam" id="PF02518">
    <property type="entry name" value="HATPase_c"/>
    <property type="match status" value="1"/>
</dbReference>
<evidence type="ECO:0000256" key="8">
    <source>
        <dbReference type="ARBA" id="ARBA00035100"/>
    </source>
</evidence>
<dbReference type="EMBL" id="CP000544">
    <property type="protein sequence ID" value="ABM61710.1"/>
    <property type="molecule type" value="Genomic_DNA"/>
</dbReference>
<evidence type="ECO:0000256" key="9">
    <source>
        <dbReference type="PROSITE-ProRule" id="PRU00110"/>
    </source>
</evidence>
<keyword evidence="4 10" id="KW-0597">Phosphoprotein</keyword>
<dbReference type="InterPro" id="IPR036641">
    <property type="entry name" value="HPT_dom_sf"/>
</dbReference>
<dbReference type="InterPro" id="IPR005467">
    <property type="entry name" value="His_kinase_dom"/>
</dbReference>
<reference evidence="15 16" key="2">
    <citation type="journal article" date="2013" name="Stand. Genomic Sci.">
        <title>Complete genome sequence of Halorhodospira halophila SL1.</title>
        <authorList>
            <person name="Challacombe J.F."/>
            <person name="Majid S."/>
            <person name="Deole R."/>
            <person name="Brettin T.S."/>
            <person name="Bruce D."/>
            <person name="Delano S.F."/>
            <person name="Detter J.C."/>
            <person name="Gleasner C.D."/>
            <person name="Han C.S."/>
            <person name="Misra M."/>
            <person name="Reitenga K.G."/>
            <person name="Mikhailova N."/>
            <person name="Woyke T."/>
            <person name="Pitluck S."/>
            <person name="Nolan M."/>
            <person name="Land M.L."/>
            <person name="Saunders E."/>
            <person name="Tapia R."/>
            <person name="Lapidus A."/>
            <person name="Ivanova N."/>
            <person name="Hoff W.D."/>
        </authorList>
    </citation>
    <scope>NUCLEOTIDE SEQUENCE [LARGE SCALE GENOMIC DNA]</scope>
    <source>
        <strain evidence="16">DSM 244 / SL1</strain>
    </source>
</reference>
<dbReference type="Gene3D" id="1.20.120.160">
    <property type="entry name" value="HPT domain"/>
    <property type="match status" value="1"/>
</dbReference>
<dbReference type="Gene3D" id="3.30.565.10">
    <property type="entry name" value="Histidine kinase-like ATPase, C-terminal domain"/>
    <property type="match status" value="1"/>
</dbReference>
<dbReference type="InterPro" id="IPR004358">
    <property type="entry name" value="Sig_transdc_His_kin-like_C"/>
</dbReference>
<feature type="region of interest" description="Disordered" evidence="11">
    <location>
        <begin position="476"/>
        <end position="502"/>
    </location>
</feature>
<dbReference type="CDD" id="cd00088">
    <property type="entry name" value="HPT"/>
    <property type="match status" value="1"/>
</dbReference>
<feature type="domain" description="Response regulatory" evidence="13">
    <location>
        <begin position="706"/>
        <end position="825"/>
    </location>
</feature>
<dbReference type="eggNOG" id="COG0643">
    <property type="taxonomic scope" value="Bacteria"/>
</dbReference>
<comment type="catalytic activity">
    <reaction evidence="1">
        <text>ATP + protein L-histidine = ADP + protein N-phospho-L-histidine.</text>
        <dbReference type="EC" id="2.7.13.3"/>
    </reaction>
</comment>
<evidence type="ECO:0000313" key="15">
    <source>
        <dbReference type="EMBL" id="ABM61710.1"/>
    </source>
</evidence>
<dbReference type="Gene3D" id="3.40.50.2300">
    <property type="match status" value="1"/>
</dbReference>
<accession>A1WVJ8</accession>
<dbReference type="PROSITE" id="PS50894">
    <property type="entry name" value="HPT"/>
    <property type="match status" value="1"/>
</dbReference>
<reference evidence="16" key="1">
    <citation type="submission" date="2006-12" db="EMBL/GenBank/DDBJ databases">
        <title>Complete sequence of Halorhodospira halophila SL1.</title>
        <authorList>
            <consortium name="US DOE Joint Genome Institute"/>
            <person name="Copeland A."/>
            <person name="Lucas S."/>
            <person name="Lapidus A."/>
            <person name="Barry K."/>
            <person name="Detter J.C."/>
            <person name="Glavina del Rio T."/>
            <person name="Hammon N."/>
            <person name="Israni S."/>
            <person name="Dalin E."/>
            <person name="Tice H."/>
            <person name="Pitluck S."/>
            <person name="Saunders E."/>
            <person name="Brettin T."/>
            <person name="Bruce D."/>
            <person name="Han C."/>
            <person name="Tapia R."/>
            <person name="Schmutz J."/>
            <person name="Larimer F."/>
            <person name="Land M."/>
            <person name="Hauser L."/>
            <person name="Kyrpides N."/>
            <person name="Mikhailova N."/>
            <person name="Hoff W."/>
            <person name="Richardson P."/>
        </authorList>
    </citation>
    <scope>NUCLEOTIDE SEQUENCE [LARGE SCALE GENOMIC DNA]</scope>
    <source>
        <strain evidence="16">DSM 244 / SL1</strain>
    </source>
</reference>
<dbReference type="Pfam" id="PF01627">
    <property type="entry name" value="Hpt"/>
    <property type="match status" value="1"/>
</dbReference>
<evidence type="ECO:0000256" key="6">
    <source>
        <dbReference type="ARBA" id="ARBA00022777"/>
    </source>
</evidence>
<evidence type="ECO:0000256" key="3">
    <source>
        <dbReference type="ARBA" id="ARBA00021495"/>
    </source>
</evidence>
<gene>
    <name evidence="15" type="ordered locus">Hhal_0934</name>
</gene>
<dbReference type="eggNOG" id="COG0784">
    <property type="taxonomic scope" value="Bacteria"/>
</dbReference>
<dbReference type="RefSeq" id="WP_011813733.1">
    <property type="nucleotide sequence ID" value="NC_008789.1"/>
</dbReference>
<dbReference type="SMART" id="SM00387">
    <property type="entry name" value="HATPase_c"/>
    <property type="match status" value="1"/>
</dbReference>
<evidence type="ECO:0000256" key="10">
    <source>
        <dbReference type="PROSITE-ProRule" id="PRU00169"/>
    </source>
</evidence>
<name>A1WVJ8_HALHL</name>
<keyword evidence="7" id="KW-0902">Two-component regulatory system</keyword>
<dbReference type="AlphaFoldDB" id="A1WVJ8"/>
<dbReference type="InterPro" id="IPR008207">
    <property type="entry name" value="Sig_transdc_His_kin_Hpt_dom"/>
</dbReference>
<feature type="domain" description="HPt" evidence="14">
    <location>
        <begin position="311"/>
        <end position="415"/>
    </location>
</feature>
<evidence type="ECO:0000259" key="14">
    <source>
        <dbReference type="PROSITE" id="PS50894"/>
    </source>
</evidence>
<dbReference type="PROSITE" id="PS50109">
    <property type="entry name" value="HIS_KIN"/>
    <property type="match status" value="1"/>
</dbReference>
<dbReference type="SUPFAM" id="SSF55874">
    <property type="entry name" value="ATPase domain of HSP90 chaperone/DNA topoisomerase II/histidine kinase"/>
    <property type="match status" value="1"/>
</dbReference>
<dbReference type="PANTHER" id="PTHR43395">
    <property type="entry name" value="SENSOR HISTIDINE KINASE CHEA"/>
    <property type="match status" value="1"/>
</dbReference>
<dbReference type="InterPro" id="IPR001789">
    <property type="entry name" value="Sig_transdc_resp-reg_receiver"/>
</dbReference>
<evidence type="ECO:0000256" key="11">
    <source>
        <dbReference type="SAM" id="MobiDB-lite"/>
    </source>
</evidence>
<dbReference type="KEGG" id="hha:Hhal_0934"/>
<evidence type="ECO:0000313" key="16">
    <source>
        <dbReference type="Proteomes" id="UP000000647"/>
    </source>
</evidence>
<dbReference type="InterPro" id="IPR051315">
    <property type="entry name" value="Bact_Chemotaxis_CheA"/>
</dbReference>
<feature type="modified residue" description="Phosphohistidine" evidence="9">
    <location>
        <position position="356"/>
    </location>
</feature>
<feature type="compositionally biased region" description="Acidic residues" evidence="11">
    <location>
        <begin position="476"/>
        <end position="486"/>
    </location>
</feature>
<dbReference type="InterPro" id="IPR036890">
    <property type="entry name" value="HATPase_C_sf"/>
</dbReference>
<evidence type="ECO:0000259" key="12">
    <source>
        <dbReference type="PROSITE" id="PS50109"/>
    </source>
</evidence>
<evidence type="ECO:0000256" key="4">
    <source>
        <dbReference type="ARBA" id="ARBA00022553"/>
    </source>
</evidence>
<dbReference type="Pfam" id="PF26379">
    <property type="entry name" value="FimL_2nd"/>
    <property type="match status" value="1"/>
</dbReference>
<evidence type="ECO:0000256" key="7">
    <source>
        <dbReference type="ARBA" id="ARBA00023012"/>
    </source>
</evidence>
<feature type="modified residue" description="4-aspartylphosphate" evidence="10">
    <location>
        <position position="755"/>
    </location>
</feature>
<dbReference type="PANTHER" id="PTHR43395:SF8">
    <property type="entry name" value="HISTIDINE KINASE"/>
    <property type="match status" value="1"/>
</dbReference>
<sequence>MDERRTKAFGVDPRRELTRLLPELRDSVSAAAVRLQEAGDEPGALTALHGELQRLHGGFLFVGVRELEHLSAELRGAAADLERAYQSPDEGGVEVQPLRAALMDAVLRLPRAIERIAVRAEDPVAELASLIDGLRRARGQPRYDSLALLRQCVDPSAPAAHGEVAETARTSRLAYQRGLLELIRGDERRALGQLRGVLEPLEAALGDSAAGSACWSALAVLDLLEQGETLDPGQKRAIAAYDRELRRLLEHGAVGGLPESSMAEALLQPLTEAPGTGRVGQVQAAARRLPGATLAMPPPAEDEAGAASRALVRSDVDLQALFYAEVGPALSQIGAALQRWRAGDPEAGLAIQRILHTLKGGARFAGLTEFFAHCHELEGEVATALADGATAGTAQRLRHELEQLADRVGVLRREVLGHTAEPGAEPDAEAAAFDYGELWADEDPEPSPAEDGWELQTGSSAEVLGDALAAELAATEDEAADADADPPDPATESAPVAEPARDPEPALATLEPDIDALDRQVHATAGEYGRRVELVVEGASRALPEAYLEALRPALEHLLRNAVRHGIEPPEARSAAGKPEVGRVGLSLRYGQDEVLLVVSDDGAGLDTEALQRQVSDYDPNEPTAALSDDEALSLICLPGVSTLGPEGDPGAGMGMDEVAGVVHELGGTLEMQSAPGAGARFTLRLPMRGAKAAEQPPGEAPERPRILVLDDSRTMRRITGHRLARQGFDPEGAAGLDEARRAVAERAPRAVLIDLEMEMLQHEEGLGVLQRLVAEAGIAAGAVVAVSTRAVDQERLAAAGLGAARVLLKPYDEGQLADALAQACAALEGGEPG</sequence>
<dbReference type="InterPro" id="IPR011006">
    <property type="entry name" value="CheY-like_superfamily"/>
</dbReference>